<dbReference type="Pfam" id="PF00353">
    <property type="entry name" value="HemolysinCabind"/>
    <property type="match status" value="2"/>
</dbReference>
<evidence type="ECO:0000256" key="3">
    <source>
        <dbReference type="ARBA" id="ARBA00022525"/>
    </source>
</evidence>
<dbReference type="Gene3D" id="2.150.10.10">
    <property type="entry name" value="Serralysin-like metalloprotease, C-terminal"/>
    <property type="match status" value="1"/>
</dbReference>
<proteinExistence type="predicted"/>
<keyword evidence="3" id="KW-0964">Secreted</keyword>
<dbReference type="Proteomes" id="UP001597171">
    <property type="component" value="Unassembled WGS sequence"/>
</dbReference>
<keyword evidence="8" id="KW-1185">Reference proteome</keyword>
<dbReference type="InterPro" id="IPR013858">
    <property type="entry name" value="Peptidase_M10B_C"/>
</dbReference>
<evidence type="ECO:0000313" key="7">
    <source>
        <dbReference type="EMBL" id="MFD1333205.1"/>
    </source>
</evidence>
<evidence type="ECO:0000256" key="2">
    <source>
        <dbReference type="ARBA" id="ARBA00004613"/>
    </source>
</evidence>
<dbReference type="InterPro" id="IPR011049">
    <property type="entry name" value="Serralysin-like_metalloprot_C"/>
</dbReference>
<feature type="domain" description="Peptidase M10 serralysin C-terminal" evidence="6">
    <location>
        <begin position="412"/>
        <end position="605"/>
    </location>
</feature>
<sequence>MTTTTVAAGETRDDALKIKGADELRVLGDFIVGDDDPTVLFSDAVNGARIVNEGSLLNEAEDGRAIRIGKAVGSEFTATIENSGRIASENDVVQIQNEITSGSLTILNAATGRIEAGSGQGLDLASGAGAFQTFVTNAGLIDSDENDGLRFGGRSALTNSGVVAGGSDDGHQSKADGVQFESGAIGRVTNTASGVISGDRHGVNADEDTTVTVVNSGEIVGRNGSGVGSDGTATVYNYGDIVGRFSDLEGTDVNGSTVGAEDGGGPDGVNDGDGDGVDVDFRAVIHNHGSIRGEGSGGTGSDGLPNTSEGIAAGGGVIRNFRGAEIVGEDIGVLIDDSSQGEASYATYVSNLGTIRGESSYAIKLVSAQGDTIANGGLIAGGDGVAILFGSGDDTLALRRGSVIDGLSLGGDGADTLSYAGFRGSVYVNLHTGAATGTGGVRAFENVTGGAGHDRITGDASVNAIHGGGGRDLINGGAGDDILDGGVGADRIIGGSGADRLTGGLGADLFSYAAISDSAAAAHDVITDFSTSEGDRIRLSYLDADVTATGRQSFVWVEGFTGAAGQLYAASSGGSTTLFGDVDGDRVADFVIELHNVASVSAGDFLL</sequence>
<evidence type="ECO:0000259" key="6">
    <source>
        <dbReference type="Pfam" id="PF08548"/>
    </source>
</evidence>
<accession>A0ABW3ZB45</accession>
<comment type="caution">
    <text evidence="7">The sequence shown here is derived from an EMBL/GenBank/DDBJ whole genome shotgun (WGS) entry which is preliminary data.</text>
</comment>
<protein>
    <submittedName>
        <fullName evidence="7">M10 family metallopeptidase C-terminal domain-containing protein</fullName>
    </submittedName>
</protein>
<comment type="cofactor">
    <cofactor evidence="1">
        <name>Ca(2+)</name>
        <dbReference type="ChEBI" id="CHEBI:29108"/>
    </cofactor>
</comment>
<evidence type="ECO:0000256" key="1">
    <source>
        <dbReference type="ARBA" id="ARBA00001913"/>
    </source>
</evidence>
<dbReference type="SUPFAM" id="SSF51120">
    <property type="entry name" value="beta-Roll"/>
    <property type="match status" value="1"/>
</dbReference>
<organism evidence="7 8">
    <name type="scientific">Methylopila musalis</name>
    <dbReference type="NCBI Taxonomy" id="1134781"/>
    <lineage>
        <taxon>Bacteria</taxon>
        <taxon>Pseudomonadati</taxon>
        <taxon>Pseudomonadota</taxon>
        <taxon>Alphaproteobacteria</taxon>
        <taxon>Hyphomicrobiales</taxon>
        <taxon>Methylopilaceae</taxon>
        <taxon>Methylopila</taxon>
    </lineage>
</organism>
<reference evidence="8" key="1">
    <citation type="journal article" date="2019" name="Int. J. Syst. Evol. Microbiol.">
        <title>The Global Catalogue of Microorganisms (GCM) 10K type strain sequencing project: providing services to taxonomists for standard genome sequencing and annotation.</title>
        <authorList>
            <consortium name="The Broad Institute Genomics Platform"/>
            <consortium name="The Broad Institute Genome Sequencing Center for Infectious Disease"/>
            <person name="Wu L."/>
            <person name="Ma J."/>
        </authorList>
    </citation>
    <scope>NUCLEOTIDE SEQUENCE [LARGE SCALE GENOMIC DNA]</scope>
    <source>
        <strain evidence="8">CCUG 61696</strain>
    </source>
</reference>
<keyword evidence="4" id="KW-0677">Repeat</keyword>
<feature type="region of interest" description="Disordered" evidence="5">
    <location>
        <begin position="252"/>
        <end position="273"/>
    </location>
</feature>
<evidence type="ECO:0000313" key="8">
    <source>
        <dbReference type="Proteomes" id="UP001597171"/>
    </source>
</evidence>
<dbReference type="Pfam" id="PF08548">
    <property type="entry name" value="Peptidase_M10_C"/>
    <property type="match status" value="1"/>
</dbReference>
<evidence type="ECO:0000256" key="5">
    <source>
        <dbReference type="SAM" id="MobiDB-lite"/>
    </source>
</evidence>
<dbReference type="InterPro" id="IPR001343">
    <property type="entry name" value="Hemolysn_Ca-bd"/>
</dbReference>
<dbReference type="InterPro" id="IPR018511">
    <property type="entry name" value="Hemolysin-typ_Ca-bd_CS"/>
</dbReference>
<dbReference type="EMBL" id="JBHTMX010000184">
    <property type="protein sequence ID" value="MFD1333205.1"/>
    <property type="molecule type" value="Genomic_DNA"/>
</dbReference>
<comment type="subcellular location">
    <subcellularLocation>
        <location evidence="2">Secreted</location>
    </subcellularLocation>
</comment>
<gene>
    <name evidence="7" type="ORF">ACFQ4O_14495</name>
</gene>
<dbReference type="PRINTS" id="PR00313">
    <property type="entry name" value="CABNDNGRPT"/>
</dbReference>
<name>A0ABW3ZB45_9HYPH</name>
<evidence type="ECO:0000256" key="4">
    <source>
        <dbReference type="ARBA" id="ARBA00022737"/>
    </source>
</evidence>
<dbReference type="RefSeq" id="WP_378776554.1">
    <property type="nucleotide sequence ID" value="NZ_JBHTMX010000184.1"/>
</dbReference>
<dbReference type="PROSITE" id="PS00330">
    <property type="entry name" value="HEMOLYSIN_CALCIUM"/>
    <property type="match status" value="3"/>
</dbReference>